<dbReference type="PANTHER" id="PTHR43280">
    <property type="entry name" value="ARAC-FAMILY TRANSCRIPTIONAL REGULATOR"/>
    <property type="match status" value="1"/>
</dbReference>
<dbReference type="Gene3D" id="1.10.10.60">
    <property type="entry name" value="Homeodomain-like"/>
    <property type="match status" value="1"/>
</dbReference>
<name>K2MC53_9HYPH</name>
<feature type="transmembrane region" description="Helical" evidence="5">
    <location>
        <begin position="165"/>
        <end position="187"/>
    </location>
</feature>
<feature type="transmembrane region" description="Helical" evidence="5">
    <location>
        <begin position="131"/>
        <end position="153"/>
    </location>
</feature>
<evidence type="ECO:0000256" key="4">
    <source>
        <dbReference type="SAM" id="MobiDB-lite"/>
    </source>
</evidence>
<feature type="transmembrane region" description="Helical" evidence="5">
    <location>
        <begin position="93"/>
        <end position="110"/>
    </location>
</feature>
<accession>K2MC53</accession>
<dbReference type="PROSITE" id="PS01124">
    <property type="entry name" value="HTH_ARAC_FAMILY_2"/>
    <property type="match status" value="1"/>
</dbReference>
<gene>
    <name evidence="7" type="ORF">NA2_07452</name>
</gene>
<feature type="transmembrane region" description="Helical" evidence="5">
    <location>
        <begin position="70"/>
        <end position="87"/>
    </location>
</feature>
<dbReference type="Pfam" id="PF12833">
    <property type="entry name" value="HTH_18"/>
    <property type="match status" value="1"/>
</dbReference>
<evidence type="ECO:0000259" key="6">
    <source>
        <dbReference type="PROSITE" id="PS01124"/>
    </source>
</evidence>
<proteinExistence type="predicted"/>
<evidence type="ECO:0000313" key="7">
    <source>
        <dbReference type="EMBL" id="EKF19711.1"/>
    </source>
</evidence>
<reference evidence="7 8" key="1">
    <citation type="journal article" date="2012" name="J. Bacteriol.">
        <title>Genome Sequence of Nitratireductor pacificus Type Strain pht-3B.</title>
        <authorList>
            <person name="Lai Q."/>
            <person name="Li G."/>
            <person name="Shao Z."/>
        </authorList>
    </citation>
    <scope>NUCLEOTIDE SEQUENCE [LARGE SCALE GENOMIC DNA]</scope>
    <source>
        <strain evidence="8">pht-3B</strain>
    </source>
</reference>
<evidence type="ECO:0000256" key="1">
    <source>
        <dbReference type="ARBA" id="ARBA00023015"/>
    </source>
</evidence>
<keyword evidence="2" id="KW-0238">DNA-binding</keyword>
<dbReference type="PANTHER" id="PTHR43280:SF29">
    <property type="entry name" value="ARAC-FAMILY TRANSCRIPTIONAL REGULATOR"/>
    <property type="match status" value="1"/>
</dbReference>
<evidence type="ECO:0000256" key="5">
    <source>
        <dbReference type="SAM" id="Phobius"/>
    </source>
</evidence>
<keyword evidence="3" id="KW-0804">Transcription</keyword>
<keyword evidence="5" id="KW-1133">Transmembrane helix</keyword>
<evidence type="ECO:0000256" key="2">
    <source>
        <dbReference type="ARBA" id="ARBA00023125"/>
    </source>
</evidence>
<dbReference type="GO" id="GO:0003700">
    <property type="term" value="F:DNA-binding transcription factor activity"/>
    <property type="evidence" value="ECO:0007669"/>
    <property type="project" value="InterPro"/>
</dbReference>
<keyword evidence="8" id="KW-1185">Reference proteome</keyword>
<dbReference type="eggNOG" id="COG2207">
    <property type="taxonomic scope" value="Bacteria"/>
</dbReference>
<evidence type="ECO:0000256" key="3">
    <source>
        <dbReference type="ARBA" id="ARBA00023163"/>
    </source>
</evidence>
<dbReference type="SMART" id="SM00342">
    <property type="entry name" value="HTH_ARAC"/>
    <property type="match status" value="1"/>
</dbReference>
<dbReference type="InterPro" id="IPR009057">
    <property type="entry name" value="Homeodomain-like_sf"/>
</dbReference>
<dbReference type="GO" id="GO:0043565">
    <property type="term" value="F:sequence-specific DNA binding"/>
    <property type="evidence" value="ECO:0007669"/>
    <property type="project" value="InterPro"/>
</dbReference>
<dbReference type="AlphaFoldDB" id="K2MC53"/>
<protein>
    <submittedName>
        <fullName evidence="7">AraC family transcriptional regulator</fullName>
    </submittedName>
</protein>
<feature type="region of interest" description="Disordered" evidence="4">
    <location>
        <begin position="310"/>
        <end position="337"/>
    </location>
</feature>
<comment type="caution">
    <text evidence="7">The sequence shown here is derived from an EMBL/GenBank/DDBJ whole genome shotgun (WGS) entry which is preliminary data.</text>
</comment>
<keyword evidence="5" id="KW-0472">Membrane</keyword>
<keyword evidence="5" id="KW-0812">Transmembrane</keyword>
<evidence type="ECO:0000313" key="8">
    <source>
        <dbReference type="Proteomes" id="UP000006786"/>
    </source>
</evidence>
<dbReference type="STRING" id="391937.NA2_07452"/>
<sequence>MIRQGARRYGLFSLLVAIFAVQAALSGLTWNVGWSPARLLQPIGAAALPALSFAAFNQLRIDRLSSPRDVLPHLAPAGLVAVLVAFWRAPIDIVLFAVYLGYGLALLRIARQGPEALSAVRISSEWTAHKALVSVAIMLVATAFIDAIISLNFSLGEREQARTVLAAASVLWLALAGYAATVAGSAFPDDEADATADDPVSPSALSASASIEDDEAIADRVDALMREQQLYRDPDLTLERLARRAGIPARQISAALNRVHGRNISRIVNEYRVDDARRRLATTRDPVTAIMLESGFGTKSNFNREFLRVTGTTPSGYRRRGGDAPAAPGPGSSRETT</sequence>
<feature type="transmembrane region" description="Helical" evidence="5">
    <location>
        <begin position="39"/>
        <end position="58"/>
    </location>
</feature>
<keyword evidence="1" id="KW-0805">Transcription regulation</keyword>
<dbReference type="PATRIC" id="fig|391937.3.peg.1531"/>
<dbReference type="EMBL" id="AMRM01000006">
    <property type="protein sequence ID" value="EKF19711.1"/>
    <property type="molecule type" value="Genomic_DNA"/>
</dbReference>
<dbReference type="Proteomes" id="UP000006786">
    <property type="component" value="Unassembled WGS sequence"/>
</dbReference>
<dbReference type="SUPFAM" id="SSF46689">
    <property type="entry name" value="Homeodomain-like"/>
    <property type="match status" value="1"/>
</dbReference>
<dbReference type="InterPro" id="IPR018060">
    <property type="entry name" value="HTH_AraC"/>
</dbReference>
<organism evidence="7 8">
    <name type="scientific">Nitratireductor pacificus pht-3B</name>
    <dbReference type="NCBI Taxonomy" id="391937"/>
    <lineage>
        <taxon>Bacteria</taxon>
        <taxon>Pseudomonadati</taxon>
        <taxon>Pseudomonadota</taxon>
        <taxon>Alphaproteobacteria</taxon>
        <taxon>Hyphomicrobiales</taxon>
        <taxon>Phyllobacteriaceae</taxon>
        <taxon>Nitratireductor</taxon>
    </lineage>
</organism>
<feature type="domain" description="HTH araC/xylS-type" evidence="6">
    <location>
        <begin position="219"/>
        <end position="320"/>
    </location>
</feature>